<proteinExistence type="inferred from homology"/>
<keyword evidence="6 8" id="KW-1133">Transmembrane helix</keyword>
<sequence>MKKTGTITTCLALCTIAFLYLPLMAVAFFSVNNAKYGLVWKGFTLDWYIKLLHNEVILDAAVNTIELAVISTLVSTILGTILAIGLDRFPWSKRSATGLDMVLHLPVVIPDIILAAALVVAFGLLRLVSSWFEPGMLNMVIGHITFQIAFVALVVRSRLNAVGVDLEEAARDLYASTPYLIRHVTLPLIMPGVVAGAMLAFTLSLDDFVISFFTAGTDSATLPIFIYAAVRRTVTPEIHALSTLVLLATVVLVVATERISRRSQQA</sequence>
<evidence type="ECO:0000256" key="2">
    <source>
        <dbReference type="ARBA" id="ARBA00007069"/>
    </source>
</evidence>
<protein>
    <submittedName>
        <fullName evidence="10">Spermidine/putrescine transport system permease protein</fullName>
    </submittedName>
</protein>
<dbReference type="GO" id="GO:0005886">
    <property type="term" value="C:plasma membrane"/>
    <property type="evidence" value="ECO:0007669"/>
    <property type="project" value="UniProtKB-SubCell"/>
</dbReference>
<dbReference type="InterPro" id="IPR000515">
    <property type="entry name" value="MetI-like"/>
</dbReference>
<feature type="transmembrane region" description="Helical" evidence="8">
    <location>
        <begin position="179"/>
        <end position="201"/>
    </location>
</feature>
<dbReference type="InterPro" id="IPR035906">
    <property type="entry name" value="MetI-like_sf"/>
</dbReference>
<comment type="similarity">
    <text evidence="2">Belongs to the binding-protein-dependent transport system permease family. CysTW subfamily.</text>
</comment>
<dbReference type="AlphaFoldDB" id="A0A1M7YEW9"/>
<dbReference type="Proteomes" id="UP000184603">
    <property type="component" value="Unassembled WGS sequence"/>
</dbReference>
<evidence type="ECO:0000256" key="4">
    <source>
        <dbReference type="ARBA" id="ARBA00022475"/>
    </source>
</evidence>
<name>A0A1M7YEW9_9BACT</name>
<dbReference type="InterPro" id="IPR051789">
    <property type="entry name" value="Bact_Polyamine_Transport"/>
</dbReference>
<evidence type="ECO:0000256" key="8">
    <source>
        <dbReference type="RuleBase" id="RU363032"/>
    </source>
</evidence>
<keyword evidence="4" id="KW-1003">Cell membrane</keyword>
<evidence type="ECO:0000313" key="11">
    <source>
        <dbReference type="Proteomes" id="UP000184603"/>
    </source>
</evidence>
<feature type="transmembrane region" description="Helical" evidence="8">
    <location>
        <begin position="106"/>
        <end position="128"/>
    </location>
</feature>
<keyword evidence="3 8" id="KW-0813">Transport</keyword>
<dbReference type="PANTHER" id="PTHR43848:SF2">
    <property type="entry name" value="PUTRESCINE TRANSPORT SYSTEM PERMEASE PROTEIN POTI"/>
    <property type="match status" value="1"/>
</dbReference>
<dbReference type="PANTHER" id="PTHR43848">
    <property type="entry name" value="PUTRESCINE TRANSPORT SYSTEM PERMEASE PROTEIN POTI"/>
    <property type="match status" value="1"/>
</dbReference>
<reference evidence="10 11" key="1">
    <citation type="submission" date="2016-12" db="EMBL/GenBank/DDBJ databases">
        <authorList>
            <person name="Song W.-J."/>
            <person name="Kurnit D.M."/>
        </authorList>
    </citation>
    <scope>NUCLEOTIDE SEQUENCE [LARGE SCALE GENOMIC DNA]</scope>
    <source>
        <strain evidence="10 11">DSM 18488</strain>
    </source>
</reference>
<feature type="transmembrane region" description="Helical" evidence="8">
    <location>
        <begin position="236"/>
        <end position="255"/>
    </location>
</feature>
<evidence type="ECO:0000256" key="5">
    <source>
        <dbReference type="ARBA" id="ARBA00022692"/>
    </source>
</evidence>
<evidence type="ECO:0000259" key="9">
    <source>
        <dbReference type="PROSITE" id="PS50928"/>
    </source>
</evidence>
<accession>A0A1M7YEW9</accession>
<keyword evidence="7 8" id="KW-0472">Membrane</keyword>
<dbReference type="GO" id="GO:0055085">
    <property type="term" value="P:transmembrane transport"/>
    <property type="evidence" value="ECO:0007669"/>
    <property type="project" value="InterPro"/>
</dbReference>
<dbReference type="PROSITE" id="PS50928">
    <property type="entry name" value="ABC_TM1"/>
    <property type="match status" value="1"/>
</dbReference>
<dbReference type="CDD" id="cd06261">
    <property type="entry name" value="TM_PBP2"/>
    <property type="match status" value="1"/>
</dbReference>
<evidence type="ECO:0000256" key="6">
    <source>
        <dbReference type="ARBA" id="ARBA00022989"/>
    </source>
</evidence>
<dbReference type="Pfam" id="PF00528">
    <property type="entry name" value="BPD_transp_1"/>
    <property type="match status" value="1"/>
</dbReference>
<organism evidence="10 11">
    <name type="scientific">Desulfopila aestuarii DSM 18488</name>
    <dbReference type="NCBI Taxonomy" id="1121416"/>
    <lineage>
        <taxon>Bacteria</taxon>
        <taxon>Pseudomonadati</taxon>
        <taxon>Thermodesulfobacteriota</taxon>
        <taxon>Desulfobulbia</taxon>
        <taxon>Desulfobulbales</taxon>
        <taxon>Desulfocapsaceae</taxon>
        <taxon>Desulfopila</taxon>
    </lineage>
</organism>
<dbReference type="EMBL" id="FRFE01000023">
    <property type="protein sequence ID" value="SHO51119.1"/>
    <property type="molecule type" value="Genomic_DNA"/>
</dbReference>
<keyword evidence="5 8" id="KW-0812">Transmembrane</keyword>
<dbReference type="Gene3D" id="1.10.3720.10">
    <property type="entry name" value="MetI-like"/>
    <property type="match status" value="1"/>
</dbReference>
<comment type="subcellular location">
    <subcellularLocation>
        <location evidence="1 8">Cell membrane</location>
        <topology evidence="1 8">Multi-pass membrane protein</topology>
    </subcellularLocation>
</comment>
<dbReference type="RefSeq" id="WP_073615292.1">
    <property type="nucleotide sequence ID" value="NZ_FRFE01000023.1"/>
</dbReference>
<feature type="transmembrane region" description="Helical" evidence="8">
    <location>
        <begin position="208"/>
        <end position="230"/>
    </location>
</feature>
<evidence type="ECO:0000256" key="3">
    <source>
        <dbReference type="ARBA" id="ARBA00022448"/>
    </source>
</evidence>
<evidence type="ECO:0000313" key="10">
    <source>
        <dbReference type="EMBL" id="SHO51119.1"/>
    </source>
</evidence>
<feature type="transmembrane region" description="Helical" evidence="8">
    <location>
        <begin position="6"/>
        <end position="31"/>
    </location>
</feature>
<evidence type="ECO:0000256" key="7">
    <source>
        <dbReference type="ARBA" id="ARBA00023136"/>
    </source>
</evidence>
<feature type="domain" description="ABC transmembrane type-1" evidence="9">
    <location>
        <begin position="61"/>
        <end position="256"/>
    </location>
</feature>
<evidence type="ECO:0000256" key="1">
    <source>
        <dbReference type="ARBA" id="ARBA00004651"/>
    </source>
</evidence>
<keyword evidence="11" id="KW-1185">Reference proteome</keyword>
<gene>
    <name evidence="10" type="ORF">SAMN02745220_03852</name>
</gene>
<feature type="transmembrane region" description="Helical" evidence="8">
    <location>
        <begin position="67"/>
        <end position="86"/>
    </location>
</feature>
<dbReference type="SUPFAM" id="SSF161098">
    <property type="entry name" value="MetI-like"/>
    <property type="match status" value="1"/>
</dbReference>
<dbReference type="STRING" id="1121416.SAMN02745220_03852"/>